<sequence>MNNLCGSYLRVAYNRDDYSWTSQVSGHRYNVAVLYLIITSHPAVGL</sequence>
<protein>
    <submittedName>
        <fullName evidence="1">Uncharacterized protein</fullName>
    </submittedName>
</protein>
<dbReference type="InParanoid" id="A7ETR3"/>
<gene>
    <name evidence="1" type="ORF">SS1G_08720</name>
</gene>
<dbReference type="GeneID" id="5486395"/>
<name>A7ETR3_SCLS1</name>
<accession>A7ETR3</accession>
<evidence type="ECO:0000313" key="2">
    <source>
        <dbReference type="Proteomes" id="UP000001312"/>
    </source>
</evidence>
<dbReference type="EMBL" id="CH476632">
    <property type="protein sequence ID" value="EDN92855.1"/>
    <property type="molecule type" value="Genomic_DNA"/>
</dbReference>
<keyword evidence="2" id="KW-1185">Reference proteome</keyword>
<reference evidence="2" key="1">
    <citation type="journal article" date="2011" name="PLoS Genet.">
        <title>Genomic analysis of the necrotrophic fungal pathogens Sclerotinia sclerotiorum and Botrytis cinerea.</title>
        <authorList>
            <person name="Amselem J."/>
            <person name="Cuomo C.A."/>
            <person name="van Kan J.A."/>
            <person name="Viaud M."/>
            <person name="Benito E.P."/>
            <person name="Couloux A."/>
            <person name="Coutinho P.M."/>
            <person name="de Vries R.P."/>
            <person name="Dyer P.S."/>
            <person name="Fillinger S."/>
            <person name="Fournier E."/>
            <person name="Gout L."/>
            <person name="Hahn M."/>
            <person name="Kohn L."/>
            <person name="Lapalu N."/>
            <person name="Plummer K.M."/>
            <person name="Pradier J.M."/>
            <person name="Quevillon E."/>
            <person name="Sharon A."/>
            <person name="Simon A."/>
            <person name="ten Have A."/>
            <person name="Tudzynski B."/>
            <person name="Tudzynski P."/>
            <person name="Wincker P."/>
            <person name="Andrew M."/>
            <person name="Anthouard V."/>
            <person name="Beever R.E."/>
            <person name="Beffa R."/>
            <person name="Benoit I."/>
            <person name="Bouzid O."/>
            <person name="Brault B."/>
            <person name="Chen Z."/>
            <person name="Choquer M."/>
            <person name="Collemare J."/>
            <person name="Cotton P."/>
            <person name="Danchin E.G."/>
            <person name="Da Silva C."/>
            <person name="Gautier A."/>
            <person name="Giraud C."/>
            <person name="Giraud T."/>
            <person name="Gonzalez C."/>
            <person name="Grossetete S."/>
            <person name="Guldener U."/>
            <person name="Henrissat B."/>
            <person name="Howlett B.J."/>
            <person name="Kodira C."/>
            <person name="Kretschmer M."/>
            <person name="Lappartient A."/>
            <person name="Leroch M."/>
            <person name="Levis C."/>
            <person name="Mauceli E."/>
            <person name="Neuveglise C."/>
            <person name="Oeser B."/>
            <person name="Pearson M."/>
            <person name="Poulain J."/>
            <person name="Poussereau N."/>
            <person name="Quesneville H."/>
            <person name="Rascle C."/>
            <person name="Schumacher J."/>
            <person name="Segurens B."/>
            <person name="Sexton A."/>
            <person name="Silva E."/>
            <person name="Sirven C."/>
            <person name="Soanes D.M."/>
            <person name="Talbot N.J."/>
            <person name="Templeton M."/>
            <person name="Yandava C."/>
            <person name="Yarden O."/>
            <person name="Zeng Q."/>
            <person name="Rollins J.A."/>
            <person name="Lebrun M.H."/>
            <person name="Dickman M."/>
        </authorList>
    </citation>
    <scope>NUCLEOTIDE SEQUENCE [LARGE SCALE GENOMIC DNA]</scope>
    <source>
        <strain evidence="2">ATCC 18683 / 1980 / Ss-1</strain>
    </source>
</reference>
<dbReference type="Proteomes" id="UP000001312">
    <property type="component" value="Unassembled WGS sequence"/>
</dbReference>
<dbReference type="AlphaFoldDB" id="A7ETR3"/>
<proteinExistence type="predicted"/>
<dbReference type="RefSeq" id="XP_001589956.1">
    <property type="nucleotide sequence ID" value="XM_001589906.1"/>
</dbReference>
<dbReference type="KEGG" id="ssl:SS1G_08720"/>
<evidence type="ECO:0000313" key="1">
    <source>
        <dbReference type="EMBL" id="EDN92855.1"/>
    </source>
</evidence>
<organism evidence="1 2">
    <name type="scientific">Sclerotinia sclerotiorum (strain ATCC 18683 / 1980 / Ss-1)</name>
    <name type="common">White mold</name>
    <name type="synonym">Whetzelinia sclerotiorum</name>
    <dbReference type="NCBI Taxonomy" id="665079"/>
    <lineage>
        <taxon>Eukaryota</taxon>
        <taxon>Fungi</taxon>
        <taxon>Dikarya</taxon>
        <taxon>Ascomycota</taxon>
        <taxon>Pezizomycotina</taxon>
        <taxon>Leotiomycetes</taxon>
        <taxon>Helotiales</taxon>
        <taxon>Sclerotiniaceae</taxon>
        <taxon>Sclerotinia</taxon>
    </lineage>
</organism>